<accession>A0A248K9U9</accession>
<evidence type="ECO:0000313" key="8">
    <source>
        <dbReference type="Proteomes" id="UP000197991"/>
    </source>
</evidence>
<keyword evidence="3 6" id="KW-1133">Transmembrane helix</keyword>
<evidence type="ECO:0000256" key="1">
    <source>
        <dbReference type="ARBA" id="ARBA00004167"/>
    </source>
</evidence>
<proteinExistence type="predicted"/>
<dbReference type="EMBL" id="CP022120">
    <property type="protein sequence ID" value="ASG55008.1"/>
    <property type="molecule type" value="Genomic_DNA"/>
</dbReference>
<evidence type="ECO:0000256" key="2">
    <source>
        <dbReference type="ARBA" id="ARBA00022692"/>
    </source>
</evidence>
<feature type="transmembrane region" description="Helical" evidence="6">
    <location>
        <begin position="6"/>
        <end position="30"/>
    </location>
</feature>
<dbReference type="NCBIfam" id="NF041475">
    <property type="entry name" value="membrane_YoaI"/>
    <property type="match status" value="1"/>
</dbReference>
<organism evidence="7 8">
    <name type="scientific">Salmonella bongori serovar 66:z41:- str. SA19983605</name>
    <dbReference type="NCBI Taxonomy" id="1243617"/>
    <lineage>
        <taxon>Bacteria</taxon>
        <taxon>Pseudomonadati</taxon>
        <taxon>Pseudomonadota</taxon>
        <taxon>Gammaproteobacteria</taxon>
        <taxon>Enterobacterales</taxon>
        <taxon>Enterobacteriaceae</taxon>
        <taxon>Salmonella</taxon>
    </lineage>
</organism>
<evidence type="ECO:0000256" key="4">
    <source>
        <dbReference type="ARBA" id="ARBA00023136"/>
    </source>
</evidence>
<sequence>MYDPLLLEALTIAASFFAIFMIIVISVLLFERVS</sequence>
<dbReference type="GO" id="GO:0016020">
    <property type="term" value="C:membrane"/>
    <property type="evidence" value="ECO:0007669"/>
    <property type="project" value="UniProtKB-SubCell"/>
</dbReference>
<dbReference type="AlphaFoldDB" id="A0A248K9U9"/>
<dbReference type="GeneID" id="44980139"/>
<gene>
    <name evidence="7" type="ORF">LFZ56_12340</name>
</gene>
<keyword evidence="2 6" id="KW-0812">Transmembrane</keyword>
<evidence type="ECO:0000256" key="3">
    <source>
        <dbReference type="ARBA" id="ARBA00022989"/>
    </source>
</evidence>
<name>A0A248K9U9_SALBN</name>
<keyword evidence="8" id="KW-1185">Reference proteome</keyword>
<evidence type="ECO:0000256" key="5">
    <source>
        <dbReference type="ARBA" id="ARBA00035689"/>
    </source>
</evidence>
<dbReference type="Proteomes" id="UP000197991">
    <property type="component" value="Chromosome"/>
</dbReference>
<keyword evidence="4 6" id="KW-0472">Membrane</keyword>
<dbReference type="RefSeq" id="WP_024134992.1">
    <property type="nucleotide sequence ID" value="NZ_CP022120.1"/>
</dbReference>
<comment type="subcellular location">
    <subcellularLocation>
        <location evidence="1">Membrane</location>
        <topology evidence="1">Single-pass membrane protein</topology>
    </subcellularLocation>
</comment>
<protein>
    <recommendedName>
        <fullName evidence="5">Uncharacterized protein YoaI</fullName>
    </recommendedName>
</protein>
<evidence type="ECO:0000256" key="6">
    <source>
        <dbReference type="SAM" id="Phobius"/>
    </source>
</evidence>
<reference evidence="7 8" key="1">
    <citation type="submission" date="2017-06" db="EMBL/GenBank/DDBJ databases">
        <title>Salmonella reference genomes for public health.</title>
        <authorList>
            <person name="Robertson J."/>
            <person name="Yoshida C."/>
            <person name="Gurnik S."/>
            <person name="Nash J."/>
        </authorList>
    </citation>
    <scope>NUCLEOTIDE SEQUENCE [LARGE SCALE GENOMIC DNA]</scope>
    <source>
        <strain evidence="7 8">SA19983605</strain>
    </source>
</reference>
<dbReference type="InterPro" id="IPR048191">
    <property type="entry name" value="YoaI-like"/>
</dbReference>
<evidence type="ECO:0000313" key="7">
    <source>
        <dbReference type="EMBL" id="ASG55008.1"/>
    </source>
</evidence>